<keyword evidence="9" id="KW-0119">Carbohydrate metabolism</keyword>
<evidence type="ECO:0000313" key="11">
    <source>
        <dbReference type="Proteomes" id="UP000184085"/>
    </source>
</evidence>
<dbReference type="SFLD" id="SFLDG01129">
    <property type="entry name" value="C1.5:_HAD__Beta-PGM__Phosphata"/>
    <property type="match status" value="1"/>
</dbReference>
<dbReference type="Gene3D" id="1.10.150.240">
    <property type="entry name" value="Putative phosphatase, domain 2"/>
    <property type="match status" value="1"/>
</dbReference>
<evidence type="ECO:0000256" key="3">
    <source>
        <dbReference type="ARBA" id="ARBA00004818"/>
    </source>
</evidence>
<evidence type="ECO:0000256" key="1">
    <source>
        <dbReference type="ARBA" id="ARBA00000830"/>
    </source>
</evidence>
<evidence type="ECO:0000256" key="8">
    <source>
        <dbReference type="ARBA" id="ARBA00022842"/>
    </source>
</evidence>
<keyword evidence="11" id="KW-1185">Reference proteome</keyword>
<keyword evidence="7" id="KW-0378">Hydrolase</keyword>
<keyword evidence="6" id="KW-0479">Metal-binding</keyword>
<dbReference type="InterPro" id="IPR037512">
    <property type="entry name" value="PGPase_prok"/>
</dbReference>
<organism evidence="10 11">
    <name type="scientific">Donghicola eburneus</name>
    <dbReference type="NCBI Taxonomy" id="393278"/>
    <lineage>
        <taxon>Bacteria</taxon>
        <taxon>Pseudomonadati</taxon>
        <taxon>Pseudomonadota</taxon>
        <taxon>Alphaproteobacteria</taxon>
        <taxon>Rhodobacterales</taxon>
        <taxon>Roseobacteraceae</taxon>
        <taxon>Donghicola</taxon>
    </lineage>
</organism>
<dbReference type="InterPro" id="IPR023214">
    <property type="entry name" value="HAD_sf"/>
</dbReference>
<dbReference type="Proteomes" id="UP000184085">
    <property type="component" value="Unassembled WGS sequence"/>
</dbReference>
<dbReference type="RefSeq" id="WP_072705475.1">
    <property type="nucleotide sequence ID" value="NZ_FMJB01000041.1"/>
</dbReference>
<protein>
    <recommendedName>
        <fullName evidence="5">phosphoglycolate phosphatase</fullName>
        <ecNumber evidence="5">3.1.3.18</ecNumber>
    </recommendedName>
</protein>
<comment type="catalytic activity">
    <reaction evidence="1">
        <text>2-phosphoglycolate + H2O = glycolate + phosphate</text>
        <dbReference type="Rhea" id="RHEA:14369"/>
        <dbReference type="ChEBI" id="CHEBI:15377"/>
        <dbReference type="ChEBI" id="CHEBI:29805"/>
        <dbReference type="ChEBI" id="CHEBI:43474"/>
        <dbReference type="ChEBI" id="CHEBI:58033"/>
        <dbReference type="EC" id="3.1.3.18"/>
    </reaction>
</comment>
<dbReference type="InterPro" id="IPR050155">
    <property type="entry name" value="HAD-like_hydrolase_sf"/>
</dbReference>
<dbReference type="PANTHER" id="PTHR43434">
    <property type="entry name" value="PHOSPHOGLYCOLATE PHOSPHATASE"/>
    <property type="match status" value="1"/>
</dbReference>
<dbReference type="SUPFAM" id="SSF56784">
    <property type="entry name" value="HAD-like"/>
    <property type="match status" value="1"/>
</dbReference>
<dbReference type="GO" id="GO:0008967">
    <property type="term" value="F:phosphoglycolate phosphatase activity"/>
    <property type="evidence" value="ECO:0007669"/>
    <property type="project" value="UniProtKB-EC"/>
</dbReference>
<comment type="cofactor">
    <cofactor evidence="2">
        <name>Mg(2+)</name>
        <dbReference type="ChEBI" id="CHEBI:18420"/>
    </cofactor>
</comment>
<comment type="similarity">
    <text evidence="4">Belongs to the HAD-like hydrolase superfamily. CbbY/CbbZ/Gph/YieH family.</text>
</comment>
<evidence type="ECO:0000256" key="5">
    <source>
        <dbReference type="ARBA" id="ARBA00013078"/>
    </source>
</evidence>
<proteinExistence type="inferred from homology"/>
<dbReference type="AlphaFoldDB" id="A0A1M4MYY1"/>
<name>A0A1M4MYY1_9RHOB</name>
<dbReference type="InterPro" id="IPR023198">
    <property type="entry name" value="PGP-like_dom2"/>
</dbReference>
<dbReference type="PANTHER" id="PTHR43434:SF1">
    <property type="entry name" value="PHOSPHOGLYCOLATE PHOSPHATASE"/>
    <property type="match status" value="1"/>
</dbReference>
<dbReference type="GO" id="GO:0005829">
    <property type="term" value="C:cytosol"/>
    <property type="evidence" value="ECO:0007669"/>
    <property type="project" value="TreeGrafter"/>
</dbReference>
<evidence type="ECO:0000256" key="9">
    <source>
        <dbReference type="ARBA" id="ARBA00023277"/>
    </source>
</evidence>
<evidence type="ECO:0000256" key="7">
    <source>
        <dbReference type="ARBA" id="ARBA00022801"/>
    </source>
</evidence>
<dbReference type="InterPro" id="IPR036412">
    <property type="entry name" value="HAD-like_sf"/>
</dbReference>
<dbReference type="GO" id="GO:0046872">
    <property type="term" value="F:metal ion binding"/>
    <property type="evidence" value="ECO:0007669"/>
    <property type="project" value="UniProtKB-KW"/>
</dbReference>
<evidence type="ECO:0000313" key="10">
    <source>
        <dbReference type="EMBL" id="SCM66985.1"/>
    </source>
</evidence>
<evidence type="ECO:0000256" key="2">
    <source>
        <dbReference type="ARBA" id="ARBA00001946"/>
    </source>
</evidence>
<dbReference type="EMBL" id="FMJB01000041">
    <property type="protein sequence ID" value="SCM66985.1"/>
    <property type="molecule type" value="Genomic_DNA"/>
</dbReference>
<evidence type="ECO:0000256" key="6">
    <source>
        <dbReference type="ARBA" id="ARBA00022723"/>
    </source>
</evidence>
<dbReference type="Pfam" id="PF00702">
    <property type="entry name" value="Hydrolase"/>
    <property type="match status" value="1"/>
</dbReference>
<dbReference type="SFLD" id="SFLDS00003">
    <property type="entry name" value="Haloacid_Dehalogenase"/>
    <property type="match status" value="1"/>
</dbReference>
<dbReference type="NCBIfam" id="TIGR01449">
    <property type="entry name" value="PGP_bact"/>
    <property type="match status" value="1"/>
</dbReference>
<evidence type="ECO:0000256" key="4">
    <source>
        <dbReference type="ARBA" id="ARBA00006171"/>
    </source>
</evidence>
<dbReference type="EC" id="3.1.3.18" evidence="5"/>
<keyword evidence="8" id="KW-0460">Magnesium</keyword>
<dbReference type="GO" id="GO:0006281">
    <property type="term" value="P:DNA repair"/>
    <property type="evidence" value="ECO:0007669"/>
    <property type="project" value="TreeGrafter"/>
</dbReference>
<gene>
    <name evidence="10" type="primary">cbbZ</name>
    <name evidence="10" type="ORF">KARMA_1171</name>
</gene>
<dbReference type="GO" id="GO:0005975">
    <property type="term" value="P:carbohydrate metabolic process"/>
    <property type="evidence" value="ECO:0007669"/>
    <property type="project" value="InterPro"/>
</dbReference>
<reference evidence="11" key="1">
    <citation type="submission" date="2016-09" db="EMBL/GenBank/DDBJ databases">
        <authorList>
            <person name="Wibberg D."/>
        </authorList>
    </citation>
    <scope>NUCLEOTIDE SEQUENCE [LARGE SCALE GENOMIC DNA]</scope>
</reference>
<dbReference type="Gene3D" id="3.40.50.1000">
    <property type="entry name" value="HAD superfamily/HAD-like"/>
    <property type="match status" value="1"/>
</dbReference>
<dbReference type="NCBIfam" id="TIGR01549">
    <property type="entry name" value="HAD-SF-IA-v1"/>
    <property type="match status" value="1"/>
</dbReference>
<comment type="pathway">
    <text evidence="3">Organic acid metabolism; glycolate biosynthesis; glycolate from 2-phosphoglycolate: step 1/1.</text>
</comment>
<accession>A0A1M4MYY1</accession>
<sequence length="217" mass="22995">MARIIFDLDGTLIDSAPDIQAVANGVLGAEGHQPITLEQTRSFIGNGAPTFVARMRAARDIPDSEQDRLLTAFKIGYVSAVDLTVVFDGAVPALEALKAKGHSLGICTNKPFKPTEAILAHLDMARLFDSVIGGDTLPTHKPDPAMLHAAADALGDGLVIYVGDSEVDAETAQRGGVPFLFFTEGYHKTDLNSIPKTAAFGSYADFVDLIEKTLALA</sequence>
<dbReference type="InterPro" id="IPR006439">
    <property type="entry name" value="HAD-SF_hydro_IA"/>
</dbReference>